<keyword evidence="3" id="KW-1185">Reference proteome</keyword>
<keyword evidence="2" id="KW-0255">Endonuclease</keyword>
<keyword evidence="2" id="KW-0378">Hydrolase</keyword>
<keyword evidence="2" id="KW-0540">Nuclease</keyword>
<dbReference type="RefSeq" id="WP_114075514.1">
    <property type="nucleotide sequence ID" value="NZ_CP030918.1"/>
</dbReference>
<dbReference type="InterPro" id="IPR004843">
    <property type="entry name" value="Calcineurin-like_PHP"/>
</dbReference>
<protein>
    <submittedName>
        <fullName evidence="2">Ligase-associated DNA damage response endonuclease PdeM</fullName>
        <ecNumber evidence="2">3.1.-.-</ecNumber>
    </submittedName>
</protein>
<dbReference type="KEGG" id="pars:DRW48_05410"/>
<dbReference type="Proteomes" id="UP000252023">
    <property type="component" value="Chromosome"/>
</dbReference>
<proteinExistence type="predicted"/>
<dbReference type="OrthoDB" id="9795838at2"/>
<dbReference type="PIRSF" id="PIRSF000887">
    <property type="entry name" value="Pesterase_MJ0037"/>
    <property type="match status" value="1"/>
</dbReference>
<dbReference type="EMBL" id="CP030918">
    <property type="protein sequence ID" value="AXC49195.1"/>
    <property type="molecule type" value="Genomic_DNA"/>
</dbReference>
<sequence length="222" mass="23571">MTAQSFRWHGLALQARCAGSLWWPEGRWLIVADLHLGKSERMARRGGALLPPYEGLATLERLRAEIEATDPAVVISPGDGFDDDAAAGDLDVTHCAILHDLARGREWIWLAGNHDPGAAPCDHLPGRMAVQARLGPAVLRHEAVLGDGPDISGHYHPAVRIAGRRARAFLIGADHLILPAFGAYTGGLDAQQPRLAALTAGGIAIACLHRAIALPLQTRAAG</sequence>
<name>A0A344PIJ0_9RHOB</name>
<dbReference type="SUPFAM" id="SSF56300">
    <property type="entry name" value="Metallo-dependent phosphatases"/>
    <property type="match status" value="1"/>
</dbReference>
<dbReference type="Gene3D" id="3.60.21.10">
    <property type="match status" value="1"/>
</dbReference>
<dbReference type="InterPro" id="IPR029052">
    <property type="entry name" value="Metallo-depent_PP-like"/>
</dbReference>
<keyword evidence="2" id="KW-0436">Ligase</keyword>
<dbReference type="NCBIfam" id="TIGR04123">
    <property type="entry name" value="P_estr_lig_assc"/>
    <property type="match status" value="1"/>
</dbReference>
<dbReference type="PANTHER" id="PTHR39323:SF1">
    <property type="entry name" value="BLR1149 PROTEIN"/>
    <property type="match status" value="1"/>
</dbReference>
<dbReference type="GO" id="GO:0016787">
    <property type="term" value="F:hydrolase activity"/>
    <property type="evidence" value="ECO:0007669"/>
    <property type="project" value="UniProtKB-KW"/>
</dbReference>
<reference evidence="3" key="1">
    <citation type="submission" date="2018-07" db="EMBL/GenBank/DDBJ databases">
        <title>Genome sequencing of Paracoccus sp. SC2-6.</title>
        <authorList>
            <person name="Heo J."/>
            <person name="Kim S.-J."/>
            <person name="Kwon S.-W."/>
        </authorList>
    </citation>
    <scope>NUCLEOTIDE SEQUENCE [LARGE SCALE GENOMIC DNA]</scope>
    <source>
        <strain evidence="3">SC2-6</strain>
    </source>
</reference>
<dbReference type="PANTHER" id="PTHR39323">
    <property type="entry name" value="BLR1149 PROTEIN"/>
    <property type="match status" value="1"/>
</dbReference>
<gene>
    <name evidence="2" type="primary">pdeM</name>
    <name evidence="2" type="ORF">DRW48_05410</name>
</gene>
<accession>A0A344PIJ0</accession>
<dbReference type="EC" id="3.1.-.-" evidence="2"/>
<organism evidence="2 3">
    <name type="scientific">Paracoccus suum</name>
    <dbReference type="NCBI Taxonomy" id="2259340"/>
    <lineage>
        <taxon>Bacteria</taxon>
        <taxon>Pseudomonadati</taxon>
        <taxon>Pseudomonadota</taxon>
        <taxon>Alphaproteobacteria</taxon>
        <taxon>Rhodobacterales</taxon>
        <taxon>Paracoccaceae</taxon>
        <taxon>Paracoccus</taxon>
    </lineage>
</organism>
<dbReference type="GO" id="GO:0004519">
    <property type="term" value="F:endonuclease activity"/>
    <property type="evidence" value="ECO:0007669"/>
    <property type="project" value="UniProtKB-KW"/>
</dbReference>
<dbReference type="InterPro" id="IPR026336">
    <property type="entry name" value="PdeM-like"/>
</dbReference>
<dbReference type="InterPro" id="IPR024173">
    <property type="entry name" value="Pesterase_MJ0037-like"/>
</dbReference>
<dbReference type="GO" id="GO:0016874">
    <property type="term" value="F:ligase activity"/>
    <property type="evidence" value="ECO:0007669"/>
    <property type="project" value="UniProtKB-KW"/>
</dbReference>
<evidence type="ECO:0000313" key="3">
    <source>
        <dbReference type="Proteomes" id="UP000252023"/>
    </source>
</evidence>
<dbReference type="Pfam" id="PF00149">
    <property type="entry name" value="Metallophos"/>
    <property type="match status" value="1"/>
</dbReference>
<feature type="domain" description="Calcineurin-like phosphoesterase" evidence="1">
    <location>
        <begin position="29"/>
        <end position="123"/>
    </location>
</feature>
<evidence type="ECO:0000313" key="2">
    <source>
        <dbReference type="EMBL" id="AXC49195.1"/>
    </source>
</evidence>
<evidence type="ECO:0000259" key="1">
    <source>
        <dbReference type="Pfam" id="PF00149"/>
    </source>
</evidence>
<dbReference type="AlphaFoldDB" id="A0A344PIJ0"/>